<dbReference type="AlphaFoldDB" id="A0A0A9H0W3"/>
<reference evidence="1" key="1">
    <citation type="submission" date="2014-09" db="EMBL/GenBank/DDBJ databases">
        <authorList>
            <person name="Magalhaes I.L.F."/>
            <person name="Oliveira U."/>
            <person name="Santos F.R."/>
            <person name="Vidigal T.H.D.A."/>
            <person name="Brescovit A.D."/>
            <person name="Santos A.J."/>
        </authorList>
    </citation>
    <scope>NUCLEOTIDE SEQUENCE</scope>
    <source>
        <tissue evidence="1">Shoot tissue taken approximately 20 cm above the soil surface</tissue>
    </source>
</reference>
<evidence type="ECO:0000313" key="1">
    <source>
        <dbReference type="EMBL" id="JAE30412.1"/>
    </source>
</evidence>
<protein>
    <submittedName>
        <fullName evidence="1">Uncharacterized protein</fullName>
    </submittedName>
</protein>
<sequence>MSSRLKIFISSSSSLSYLFHVWPGPLPLNLISQPPLNGHTSTSDLPLHALRRLQHERAM</sequence>
<proteinExistence type="predicted"/>
<reference evidence="1" key="2">
    <citation type="journal article" date="2015" name="Data Brief">
        <title>Shoot transcriptome of the giant reed, Arundo donax.</title>
        <authorList>
            <person name="Barrero R.A."/>
            <person name="Guerrero F.D."/>
            <person name="Moolhuijzen P."/>
            <person name="Goolsby J.A."/>
            <person name="Tidwell J."/>
            <person name="Bellgard S.E."/>
            <person name="Bellgard M.I."/>
        </authorList>
    </citation>
    <scope>NUCLEOTIDE SEQUENCE</scope>
    <source>
        <tissue evidence="1">Shoot tissue taken approximately 20 cm above the soil surface</tissue>
    </source>
</reference>
<organism evidence="1">
    <name type="scientific">Arundo donax</name>
    <name type="common">Giant reed</name>
    <name type="synonym">Donax arundinaceus</name>
    <dbReference type="NCBI Taxonomy" id="35708"/>
    <lineage>
        <taxon>Eukaryota</taxon>
        <taxon>Viridiplantae</taxon>
        <taxon>Streptophyta</taxon>
        <taxon>Embryophyta</taxon>
        <taxon>Tracheophyta</taxon>
        <taxon>Spermatophyta</taxon>
        <taxon>Magnoliopsida</taxon>
        <taxon>Liliopsida</taxon>
        <taxon>Poales</taxon>
        <taxon>Poaceae</taxon>
        <taxon>PACMAD clade</taxon>
        <taxon>Arundinoideae</taxon>
        <taxon>Arundineae</taxon>
        <taxon>Arundo</taxon>
    </lineage>
</organism>
<name>A0A0A9H0W3_ARUDO</name>
<accession>A0A0A9H0W3</accession>
<dbReference type="EMBL" id="GBRH01167484">
    <property type="protein sequence ID" value="JAE30412.1"/>
    <property type="molecule type" value="Transcribed_RNA"/>
</dbReference>